<dbReference type="PROSITE" id="PS50088">
    <property type="entry name" value="ANK_REPEAT"/>
    <property type="match status" value="1"/>
</dbReference>
<dbReference type="PANTHER" id="PTHR24166:SF48">
    <property type="entry name" value="PROTEIN VAPYRIN"/>
    <property type="match status" value="1"/>
</dbReference>
<dbReference type="InterPro" id="IPR036770">
    <property type="entry name" value="Ankyrin_rpt-contain_sf"/>
</dbReference>
<accession>U4LJ59</accession>
<protein>
    <submittedName>
        <fullName evidence="4">Similar to Ankyrin repeat and KH domain-containing protein mask acc. no. Q9VCA8</fullName>
    </submittedName>
</protein>
<dbReference type="PANTHER" id="PTHR24166">
    <property type="entry name" value="ROLLING PEBBLES, ISOFORM B"/>
    <property type="match status" value="1"/>
</dbReference>
<keyword evidence="2 3" id="KW-0040">ANK repeat</keyword>
<gene>
    <name evidence="4" type="ORF">PCON_11069</name>
</gene>
<evidence type="ECO:0000313" key="5">
    <source>
        <dbReference type="Proteomes" id="UP000018144"/>
    </source>
</evidence>
<dbReference type="Proteomes" id="UP000018144">
    <property type="component" value="Unassembled WGS sequence"/>
</dbReference>
<organism evidence="4 5">
    <name type="scientific">Pyronema omphalodes (strain CBS 100304)</name>
    <name type="common">Pyronema confluens</name>
    <dbReference type="NCBI Taxonomy" id="1076935"/>
    <lineage>
        <taxon>Eukaryota</taxon>
        <taxon>Fungi</taxon>
        <taxon>Dikarya</taxon>
        <taxon>Ascomycota</taxon>
        <taxon>Pezizomycotina</taxon>
        <taxon>Pezizomycetes</taxon>
        <taxon>Pezizales</taxon>
        <taxon>Pyronemataceae</taxon>
        <taxon>Pyronema</taxon>
    </lineage>
</organism>
<dbReference type="PROSITE" id="PS50297">
    <property type="entry name" value="ANK_REP_REGION"/>
    <property type="match status" value="1"/>
</dbReference>
<evidence type="ECO:0000256" key="2">
    <source>
        <dbReference type="ARBA" id="ARBA00023043"/>
    </source>
</evidence>
<keyword evidence="1" id="KW-0677">Repeat</keyword>
<evidence type="ECO:0000313" key="4">
    <source>
        <dbReference type="EMBL" id="CCX31602.1"/>
    </source>
</evidence>
<dbReference type="Gene3D" id="1.25.40.20">
    <property type="entry name" value="Ankyrin repeat-containing domain"/>
    <property type="match status" value="2"/>
</dbReference>
<evidence type="ECO:0000256" key="3">
    <source>
        <dbReference type="PROSITE-ProRule" id="PRU00023"/>
    </source>
</evidence>
<dbReference type="InterPro" id="IPR050889">
    <property type="entry name" value="Dendritic_Spine_Reg/Scaffold"/>
</dbReference>
<evidence type="ECO:0000256" key="1">
    <source>
        <dbReference type="ARBA" id="ARBA00022737"/>
    </source>
</evidence>
<dbReference type="SMART" id="SM00248">
    <property type="entry name" value="ANK"/>
    <property type="match status" value="4"/>
</dbReference>
<dbReference type="STRING" id="1076935.U4LJ59"/>
<dbReference type="SUPFAM" id="SSF48403">
    <property type="entry name" value="Ankyrin repeat"/>
    <property type="match status" value="1"/>
</dbReference>
<dbReference type="AlphaFoldDB" id="U4LJ59"/>
<dbReference type="InterPro" id="IPR002110">
    <property type="entry name" value="Ankyrin_rpt"/>
</dbReference>
<sequence>MRLPAEIFIPVAKSFDEDSIGTLASLRSTSRQLYELLDPILYKLAARSIIGSHLAWNVIRNDHVSILQKLLDNGFDVNGLCSTPLMNTPYLPLIRHAVTNRKVEVVKLLLKRGAKASDPNLLIAAQSPIQNHEAAGREICQILLKHGSFSAAALHISLEEAVRSGAHDIVRMHLGAGADVQRRFNDFQIGFQDLTFLHKAAMLGNLEVCKVLIEYGADIELRIPIRHSVQQVAEMWTAGEMFQWYCGDTGPELLPLAPTVTVFDPWPFYELLFPKSSVPELFFADVNTYNPWATE</sequence>
<keyword evidence="5" id="KW-1185">Reference proteome</keyword>
<dbReference type="Pfam" id="PF13606">
    <property type="entry name" value="Ank_3"/>
    <property type="match status" value="1"/>
</dbReference>
<proteinExistence type="predicted"/>
<reference evidence="4 5" key="1">
    <citation type="journal article" date="2013" name="PLoS Genet.">
        <title>The genome and development-dependent transcriptomes of Pyronema confluens: a window into fungal evolution.</title>
        <authorList>
            <person name="Traeger S."/>
            <person name="Altegoer F."/>
            <person name="Freitag M."/>
            <person name="Gabaldon T."/>
            <person name="Kempken F."/>
            <person name="Kumar A."/>
            <person name="Marcet-Houben M."/>
            <person name="Poggeler S."/>
            <person name="Stajich J.E."/>
            <person name="Nowrousian M."/>
        </authorList>
    </citation>
    <scope>NUCLEOTIDE SEQUENCE [LARGE SCALE GENOMIC DNA]</scope>
    <source>
        <strain evidence="5">CBS 100304</strain>
        <tissue evidence="4">Vegetative mycelium</tissue>
    </source>
</reference>
<feature type="repeat" description="ANK" evidence="3">
    <location>
        <begin position="192"/>
        <end position="224"/>
    </location>
</feature>
<name>U4LJ59_PYROM</name>
<dbReference type="eggNOG" id="KOG0504">
    <property type="taxonomic scope" value="Eukaryota"/>
</dbReference>
<dbReference type="OrthoDB" id="341259at2759"/>
<dbReference type="EMBL" id="HF935622">
    <property type="protein sequence ID" value="CCX31602.1"/>
    <property type="molecule type" value="Genomic_DNA"/>
</dbReference>